<evidence type="ECO:0000313" key="9">
    <source>
        <dbReference type="EMBL" id="RFM31486.1"/>
    </source>
</evidence>
<dbReference type="Proteomes" id="UP000261174">
    <property type="component" value="Unassembled WGS sequence"/>
</dbReference>
<dbReference type="InterPro" id="IPR039425">
    <property type="entry name" value="RNA_pol_sigma-70-like"/>
</dbReference>
<dbReference type="SUPFAM" id="SSF88659">
    <property type="entry name" value="Sigma3 and sigma4 domains of RNA polymerase sigma factors"/>
    <property type="match status" value="1"/>
</dbReference>
<dbReference type="Pfam" id="PF08281">
    <property type="entry name" value="Sigma70_r4_2"/>
    <property type="match status" value="1"/>
</dbReference>
<keyword evidence="10" id="KW-1185">Reference proteome</keyword>
<dbReference type="InterPro" id="IPR007627">
    <property type="entry name" value="RNA_pol_sigma70_r2"/>
</dbReference>
<gene>
    <name evidence="9" type="ORF">DXN04_27570</name>
</gene>
<dbReference type="PANTHER" id="PTHR43133:SF46">
    <property type="entry name" value="RNA POLYMERASE SIGMA-70 FACTOR ECF SUBFAMILY"/>
    <property type="match status" value="1"/>
</dbReference>
<evidence type="ECO:0000256" key="6">
    <source>
        <dbReference type="RuleBase" id="RU000716"/>
    </source>
</evidence>
<dbReference type="InterPro" id="IPR013325">
    <property type="entry name" value="RNA_pol_sigma_r2"/>
</dbReference>
<evidence type="ECO:0000256" key="1">
    <source>
        <dbReference type="ARBA" id="ARBA00010641"/>
    </source>
</evidence>
<keyword evidence="4 6" id="KW-0238">DNA-binding</keyword>
<dbReference type="GO" id="GO:0006352">
    <property type="term" value="P:DNA-templated transcription initiation"/>
    <property type="evidence" value="ECO:0007669"/>
    <property type="project" value="InterPro"/>
</dbReference>
<dbReference type="InterPro" id="IPR014284">
    <property type="entry name" value="RNA_pol_sigma-70_dom"/>
</dbReference>
<evidence type="ECO:0000256" key="4">
    <source>
        <dbReference type="ARBA" id="ARBA00023125"/>
    </source>
</evidence>
<evidence type="ECO:0000259" key="8">
    <source>
        <dbReference type="Pfam" id="PF08281"/>
    </source>
</evidence>
<dbReference type="Gene3D" id="1.10.10.10">
    <property type="entry name" value="Winged helix-like DNA-binding domain superfamily/Winged helix DNA-binding domain"/>
    <property type="match status" value="1"/>
</dbReference>
<dbReference type="RefSeq" id="WP_116856642.1">
    <property type="nucleotide sequence ID" value="NZ_QTJV01000013.1"/>
</dbReference>
<dbReference type="InterPro" id="IPR013249">
    <property type="entry name" value="RNA_pol_sigma70_r4_t2"/>
</dbReference>
<dbReference type="NCBIfam" id="TIGR02985">
    <property type="entry name" value="Sig70_bacteroi1"/>
    <property type="match status" value="1"/>
</dbReference>
<dbReference type="EMBL" id="QTJV01000013">
    <property type="protein sequence ID" value="RFM31486.1"/>
    <property type="molecule type" value="Genomic_DNA"/>
</dbReference>
<evidence type="ECO:0000259" key="7">
    <source>
        <dbReference type="Pfam" id="PF04542"/>
    </source>
</evidence>
<dbReference type="NCBIfam" id="TIGR02937">
    <property type="entry name" value="sigma70-ECF"/>
    <property type="match status" value="1"/>
</dbReference>
<dbReference type="SUPFAM" id="SSF88946">
    <property type="entry name" value="Sigma2 domain of RNA polymerase sigma factors"/>
    <property type="match status" value="1"/>
</dbReference>
<dbReference type="InterPro" id="IPR014327">
    <property type="entry name" value="RNA_pol_sigma70_bacteroid"/>
</dbReference>
<comment type="similarity">
    <text evidence="1 6">Belongs to the sigma-70 factor family. ECF subfamily.</text>
</comment>
<dbReference type="Pfam" id="PF04542">
    <property type="entry name" value="Sigma70_r2"/>
    <property type="match status" value="1"/>
</dbReference>
<feature type="domain" description="RNA polymerase sigma factor 70 region 4 type 2" evidence="8">
    <location>
        <begin position="124"/>
        <end position="176"/>
    </location>
</feature>
<dbReference type="InterPro" id="IPR013324">
    <property type="entry name" value="RNA_pol_sigma_r3/r4-like"/>
</dbReference>
<name>A0A3E1NU99_9BACT</name>
<sequence>MEIIDVKYQEELLSQLREGAEPAFNALYNAYSRPIWLRILRLVKDKDIADELLQEVFINIWKNRQQIDPEKSFKAFIYTVAQNLVYNYFRKNASDSNLLQNLLLQSPQHYMNVEQLMEEKELRKLLDDAINQLSPQRKRAFILCKVEGRSYEEASKIMGVSVATINSHITQSLQFLKEYAVKHLKLIVLILFTGLDR</sequence>
<dbReference type="AlphaFoldDB" id="A0A3E1NU99"/>
<reference evidence="9 10" key="1">
    <citation type="submission" date="2018-08" db="EMBL/GenBank/DDBJ databases">
        <title>Chitinophaga sp. K20C18050901, a novel bacterium isolated from forest soil.</title>
        <authorList>
            <person name="Wang C."/>
        </authorList>
    </citation>
    <scope>NUCLEOTIDE SEQUENCE [LARGE SCALE GENOMIC DNA]</scope>
    <source>
        <strain evidence="9 10">K20C18050901</strain>
    </source>
</reference>
<evidence type="ECO:0000313" key="10">
    <source>
        <dbReference type="Proteomes" id="UP000261174"/>
    </source>
</evidence>
<protein>
    <recommendedName>
        <fullName evidence="6">RNA polymerase sigma factor</fullName>
    </recommendedName>
</protein>
<evidence type="ECO:0000256" key="2">
    <source>
        <dbReference type="ARBA" id="ARBA00023015"/>
    </source>
</evidence>
<feature type="domain" description="RNA polymerase sigma-70 region 2" evidence="7">
    <location>
        <begin position="27"/>
        <end position="93"/>
    </location>
</feature>
<keyword evidence="2 6" id="KW-0805">Transcription regulation</keyword>
<keyword evidence="3 6" id="KW-0731">Sigma factor</keyword>
<evidence type="ECO:0000256" key="3">
    <source>
        <dbReference type="ARBA" id="ARBA00023082"/>
    </source>
</evidence>
<accession>A0A3E1NU99</accession>
<keyword evidence="5 6" id="KW-0804">Transcription</keyword>
<dbReference type="GO" id="GO:0003677">
    <property type="term" value="F:DNA binding"/>
    <property type="evidence" value="ECO:0007669"/>
    <property type="project" value="UniProtKB-KW"/>
</dbReference>
<dbReference type="InterPro" id="IPR036388">
    <property type="entry name" value="WH-like_DNA-bd_sf"/>
</dbReference>
<dbReference type="OrthoDB" id="655312at2"/>
<evidence type="ECO:0000256" key="5">
    <source>
        <dbReference type="ARBA" id="ARBA00023163"/>
    </source>
</evidence>
<comment type="caution">
    <text evidence="9">The sequence shown here is derived from an EMBL/GenBank/DDBJ whole genome shotgun (WGS) entry which is preliminary data.</text>
</comment>
<dbReference type="GO" id="GO:0016987">
    <property type="term" value="F:sigma factor activity"/>
    <property type="evidence" value="ECO:0007669"/>
    <property type="project" value="UniProtKB-KW"/>
</dbReference>
<organism evidence="9 10">
    <name type="scientific">Chitinophaga silvisoli</name>
    <dbReference type="NCBI Taxonomy" id="2291814"/>
    <lineage>
        <taxon>Bacteria</taxon>
        <taxon>Pseudomonadati</taxon>
        <taxon>Bacteroidota</taxon>
        <taxon>Chitinophagia</taxon>
        <taxon>Chitinophagales</taxon>
        <taxon>Chitinophagaceae</taxon>
        <taxon>Chitinophaga</taxon>
    </lineage>
</organism>
<proteinExistence type="inferred from homology"/>
<dbReference type="Gene3D" id="1.10.1740.10">
    <property type="match status" value="1"/>
</dbReference>
<dbReference type="PROSITE" id="PS01063">
    <property type="entry name" value="SIGMA70_ECF"/>
    <property type="match status" value="1"/>
</dbReference>
<dbReference type="InterPro" id="IPR000838">
    <property type="entry name" value="RNA_pol_sigma70_ECF_CS"/>
</dbReference>
<dbReference type="PANTHER" id="PTHR43133">
    <property type="entry name" value="RNA POLYMERASE ECF-TYPE SIGMA FACTO"/>
    <property type="match status" value="1"/>
</dbReference>